<reference evidence="3" key="1">
    <citation type="submission" date="2019-08" db="EMBL/GenBank/DDBJ databases">
        <title>The improved chromosome-level genome for the pearl oyster Pinctada fucata martensii using PacBio sequencing and Hi-C.</title>
        <authorList>
            <person name="Zheng Z."/>
        </authorList>
    </citation>
    <scope>NUCLEOTIDE SEQUENCE</scope>
    <source>
        <strain evidence="3">ZZ-2019</strain>
        <tissue evidence="3">Adductor muscle</tissue>
    </source>
</reference>
<organism evidence="3 4">
    <name type="scientific">Pinctada imbricata</name>
    <name type="common">Atlantic pearl-oyster</name>
    <name type="synonym">Pinctada martensii</name>
    <dbReference type="NCBI Taxonomy" id="66713"/>
    <lineage>
        <taxon>Eukaryota</taxon>
        <taxon>Metazoa</taxon>
        <taxon>Spiralia</taxon>
        <taxon>Lophotrochozoa</taxon>
        <taxon>Mollusca</taxon>
        <taxon>Bivalvia</taxon>
        <taxon>Autobranchia</taxon>
        <taxon>Pteriomorphia</taxon>
        <taxon>Pterioida</taxon>
        <taxon>Pterioidea</taxon>
        <taxon>Pteriidae</taxon>
        <taxon>Pinctada</taxon>
    </lineage>
</organism>
<keyword evidence="4" id="KW-1185">Reference proteome</keyword>
<feature type="compositionally biased region" description="Basic residues" evidence="2">
    <location>
        <begin position="479"/>
        <end position="489"/>
    </location>
</feature>
<feature type="region of interest" description="Disordered" evidence="2">
    <location>
        <begin position="1"/>
        <end position="84"/>
    </location>
</feature>
<dbReference type="AlphaFoldDB" id="A0AA88YRB3"/>
<proteinExistence type="predicted"/>
<feature type="compositionally biased region" description="Basic and acidic residues" evidence="2">
    <location>
        <begin position="71"/>
        <end position="81"/>
    </location>
</feature>
<feature type="compositionally biased region" description="Basic and acidic residues" evidence="2">
    <location>
        <begin position="1"/>
        <end position="10"/>
    </location>
</feature>
<feature type="coiled-coil region" evidence="1">
    <location>
        <begin position="214"/>
        <end position="241"/>
    </location>
</feature>
<evidence type="ECO:0000256" key="2">
    <source>
        <dbReference type="SAM" id="MobiDB-lite"/>
    </source>
</evidence>
<evidence type="ECO:0000313" key="3">
    <source>
        <dbReference type="EMBL" id="KAK3106697.1"/>
    </source>
</evidence>
<dbReference type="EMBL" id="VSWD01000003">
    <property type="protein sequence ID" value="KAK3106697.1"/>
    <property type="molecule type" value="Genomic_DNA"/>
</dbReference>
<evidence type="ECO:0000313" key="4">
    <source>
        <dbReference type="Proteomes" id="UP001186944"/>
    </source>
</evidence>
<sequence length="568" mass="65511">MIVRDTKELMADDLPDDDGARPGPSTDPNYVYSTDYETDAEVDNVLDQLDDEEEGSEDDFVESEDEGFGSQEKEEREEKVEPSYAEEILNAREQVKFEEEKPVKKEPKVEEEEVVVVKKERKPKEDFRGTKSAAVARQRLAYRQNKIAILKVDCGKCPWEHTIMKFAHDLTELDLPNVVRYIEGAENVAAYMLGIGREECIAQQYHPLEFTSKDHEKEMELRRAERRLKEEKRRKMERRQKKEFAKISKTLKYKRQMIESQSMESVHRAVLPPIETMSDRSSSRASSEASMSIIDENYRSTTKSATLSTSRLEEENARKREINERLDKIIQEIDKPSRASFFSERSAKSRSRETTAKTITGKPYPLETYAENETIIEDTFEGPGLSEDEDEMPIEHRSPLKSAFYRDHRDRMSAATHATGMTYLTSYTEASRRTAKTSARTYASSNATTLLPRPVTVVFKGIRDSPPKPTTAEKEMPPKKRPKNRKSKAKGQTAAYTSRTGKSKKSATSTKTRKSQKERRVAIVREDCNKCEFDAKTMKYEEDLTDYERRKIERVIDRTKDNINDSEL</sequence>
<feature type="compositionally biased region" description="Basic and acidic residues" evidence="2">
    <location>
        <begin position="461"/>
        <end position="478"/>
    </location>
</feature>
<feature type="region of interest" description="Disordered" evidence="2">
    <location>
        <begin position="458"/>
        <end position="521"/>
    </location>
</feature>
<comment type="caution">
    <text evidence="3">The sequence shown here is derived from an EMBL/GenBank/DDBJ whole genome shotgun (WGS) entry which is preliminary data.</text>
</comment>
<keyword evidence="1" id="KW-0175">Coiled coil</keyword>
<dbReference type="Proteomes" id="UP001186944">
    <property type="component" value="Unassembled WGS sequence"/>
</dbReference>
<gene>
    <name evidence="3" type="ORF">FSP39_025365</name>
</gene>
<feature type="compositionally biased region" description="Acidic residues" evidence="2">
    <location>
        <begin position="36"/>
        <end position="67"/>
    </location>
</feature>
<protein>
    <submittedName>
        <fullName evidence="3">Uncharacterized protein</fullName>
    </submittedName>
</protein>
<evidence type="ECO:0000256" key="1">
    <source>
        <dbReference type="SAM" id="Coils"/>
    </source>
</evidence>
<accession>A0AA88YRB3</accession>
<name>A0AA88YRB3_PINIB</name>
<feature type="compositionally biased region" description="Basic residues" evidence="2">
    <location>
        <begin position="501"/>
        <end position="517"/>
    </location>
</feature>